<dbReference type="InterPro" id="IPR007484">
    <property type="entry name" value="Peptidase_M28"/>
</dbReference>
<gene>
    <name evidence="6" type="ORF">EDS130_LOCUS2341</name>
</gene>
<keyword evidence="4" id="KW-1133">Transmembrane helix</keyword>
<feature type="transmembrane region" description="Helical" evidence="4">
    <location>
        <begin position="598"/>
        <end position="616"/>
    </location>
</feature>
<dbReference type="GO" id="GO:0008235">
    <property type="term" value="F:metalloexopeptidase activity"/>
    <property type="evidence" value="ECO:0007669"/>
    <property type="project" value="InterPro"/>
</dbReference>
<evidence type="ECO:0000256" key="2">
    <source>
        <dbReference type="ARBA" id="ARBA00004240"/>
    </source>
</evidence>
<name>A0A813PC50_ADIRI</name>
<feature type="transmembrane region" description="Helical" evidence="4">
    <location>
        <begin position="455"/>
        <end position="475"/>
    </location>
</feature>
<protein>
    <recommendedName>
        <fullName evidence="5">Peptidase M28 domain-containing protein</fullName>
    </recommendedName>
</protein>
<dbReference type="EMBL" id="CAJNOJ010000005">
    <property type="protein sequence ID" value="CAF0752057.1"/>
    <property type="molecule type" value="Genomic_DNA"/>
</dbReference>
<sequence>MKYNSSNRNIYRLSVNRRTKKKYKLSPRGNDVYYTDGANLSNRTPMTTKVENILLLSTIERKQQPQDEHEIFFDLKNNSLDYTTRQRYPYILKRIHQRLIKPINQRCLYKHLLLWVILFGCLFILAAPLALHFSYALPTVKSRTIPLNEFSEERARDFYPNLTQYGPRVSNTRADYLTRAFLISEIDRVRAMAQPNIRFELSLQNFSVVKTNDLQNIAVRVSNSNSSPNAPCLMLAVHYDSVEFSPGGSDDGSGVTILLEVLSNLISDPTITFSQVNLIILFTAAEEMSMEGAKIFISDHKWVNDIRRFMNIDSTGGHEKAILYRVKPSQLIKDYAHVPRPHANVIGDDILGATGSDTDYSIFTRHGSLPGYDFAYYLDGYNYHTLIDRPSIVEIGALQHLGENILALSRSILLGKVDIELPVNIFDDEDLVYFDILGRHLITYTKTTSVIVQSILIGLTILIGIVVIVIDHLWYRRYSSSDNSSFSIYFYFNYPLILRIIFIVLFLLCYLLSIIFGILFALLIALITSKLRPLSWYGNSTLPVFLYGLPCLIGIILVEALWSCLRRSILSKYPKKNPMELNTINYIDRNCFNFERHLALLLFFAFLMSISIYLGFRSLYVFLLWSIFLCPIYLIIIVIEFSFRWMKKHVVILFNEQGWYWLFVPYIVTLIPLIHTLEMTSRLVRLAIPMMGRASISAIRFPQDLLICALVVIPAAIFFVIFIPNIQRTLNYSRTLILLAISCLIVFVIACTRQPFNSTHPKIIDVAHSSRVVYKLLNTNHFPTEIPVYSSHASIQLESMDLLNLSPTLDEISRRTSLTLNNRECSSSTSCSFDDAFNRTMPFKQVELTSIDRYNNYRFTFRHASSYQIDVTSSYVVNFNVHNSSVKPRMETIVDVQTSNPSYAFDIQITLHRCDLQDSPFLQSLTKHLPHIVMWGHGSCRSLKDELNLTVNF</sequence>
<dbReference type="OrthoDB" id="76293at2759"/>
<keyword evidence="4" id="KW-0812">Transmembrane</keyword>
<accession>A0A813PC50</accession>
<feature type="transmembrane region" description="Helical" evidence="4">
    <location>
        <begin position="544"/>
        <end position="565"/>
    </location>
</feature>
<feature type="transmembrane region" description="Helical" evidence="4">
    <location>
        <begin position="622"/>
        <end position="646"/>
    </location>
</feature>
<comment type="subcellular location">
    <subcellularLocation>
        <location evidence="2">Endoplasmic reticulum</location>
    </subcellularLocation>
</comment>
<comment type="caution">
    <text evidence="6">The sequence shown here is derived from an EMBL/GenBank/DDBJ whole genome shotgun (WGS) entry which is preliminary data.</text>
</comment>
<feature type="transmembrane region" description="Helical" evidence="4">
    <location>
        <begin position="496"/>
        <end position="524"/>
    </location>
</feature>
<dbReference type="PANTHER" id="PTHR12147:SF22">
    <property type="entry name" value="ENDOPLASMIC RETICULUM METALLOPEPTIDASE 1"/>
    <property type="match status" value="1"/>
</dbReference>
<keyword evidence="3" id="KW-0256">Endoplasmic reticulum</keyword>
<dbReference type="Proteomes" id="UP000663852">
    <property type="component" value="Unassembled WGS sequence"/>
</dbReference>
<dbReference type="PANTHER" id="PTHR12147">
    <property type="entry name" value="METALLOPEPTIDASE M28 FAMILY MEMBER"/>
    <property type="match status" value="1"/>
</dbReference>
<evidence type="ECO:0000259" key="5">
    <source>
        <dbReference type="Pfam" id="PF04389"/>
    </source>
</evidence>
<dbReference type="GO" id="GO:0005783">
    <property type="term" value="C:endoplasmic reticulum"/>
    <property type="evidence" value="ECO:0007669"/>
    <property type="project" value="UniProtKB-SubCell"/>
</dbReference>
<feature type="transmembrane region" description="Helical" evidence="4">
    <location>
        <begin position="706"/>
        <end position="726"/>
    </location>
</feature>
<comment type="cofactor">
    <cofactor evidence="1">
        <name>Zn(2+)</name>
        <dbReference type="ChEBI" id="CHEBI:29105"/>
    </cofactor>
</comment>
<evidence type="ECO:0000313" key="7">
    <source>
        <dbReference type="Proteomes" id="UP000663852"/>
    </source>
</evidence>
<feature type="domain" description="Peptidase M28" evidence="5">
    <location>
        <begin position="216"/>
        <end position="408"/>
    </location>
</feature>
<evidence type="ECO:0000256" key="4">
    <source>
        <dbReference type="SAM" id="Phobius"/>
    </source>
</evidence>
<dbReference type="SUPFAM" id="SSF53187">
    <property type="entry name" value="Zn-dependent exopeptidases"/>
    <property type="match status" value="1"/>
</dbReference>
<dbReference type="InterPro" id="IPR045175">
    <property type="entry name" value="M28_fam"/>
</dbReference>
<dbReference type="GO" id="GO:0006508">
    <property type="term" value="P:proteolysis"/>
    <property type="evidence" value="ECO:0007669"/>
    <property type="project" value="InterPro"/>
</dbReference>
<feature type="transmembrane region" description="Helical" evidence="4">
    <location>
        <begin position="732"/>
        <end position="752"/>
    </location>
</feature>
<evidence type="ECO:0000256" key="3">
    <source>
        <dbReference type="ARBA" id="ARBA00022824"/>
    </source>
</evidence>
<evidence type="ECO:0000313" key="6">
    <source>
        <dbReference type="EMBL" id="CAF0752057.1"/>
    </source>
</evidence>
<proteinExistence type="predicted"/>
<dbReference type="Pfam" id="PF04389">
    <property type="entry name" value="Peptidase_M28"/>
    <property type="match status" value="1"/>
</dbReference>
<feature type="transmembrane region" description="Helical" evidence="4">
    <location>
        <begin position="658"/>
        <end position="677"/>
    </location>
</feature>
<reference evidence="6" key="1">
    <citation type="submission" date="2021-02" db="EMBL/GenBank/DDBJ databases">
        <authorList>
            <person name="Nowell W R."/>
        </authorList>
    </citation>
    <scope>NUCLEOTIDE SEQUENCE</scope>
</reference>
<dbReference type="AlphaFoldDB" id="A0A813PC50"/>
<evidence type="ECO:0000256" key="1">
    <source>
        <dbReference type="ARBA" id="ARBA00001947"/>
    </source>
</evidence>
<keyword evidence="4" id="KW-0472">Membrane</keyword>
<feature type="transmembrane region" description="Helical" evidence="4">
    <location>
        <begin position="112"/>
        <end position="135"/>
    </location>
</feature>
<dbReference type="Gene3D" id="3.40.630.10">
    <property type="entry name" value="Zn peptidases"/>
    <property type="match status" value="1"/>
</dbReference>
<organism evidence="6 7">
    <name type="scientific">Adineta ricciae</name>
    <name type="common">Rotifer</name>
    <dbReference type="NCBI Taxonomy" id="249248"/>
    <lineage>
        <taxon>Eukaryota</taxon>
        <taxon>Metazoa</taxon>
        <taxon>Spiralia</taxon>
        <taxon>Gnathifera</taxon>
        <taxon>Rotifera</taxon>
        <taxon>Eurotatoria</taxon>
        <taxon>Bdelloidea</taxon>
        <taxon>Adinetida</taxon>
        <taxon>Adinetidae</taxon>
        <taxon>Adineta</taxon>
    </lineage>
</organism>